<name>A0A9I9DUM0_CUCME</name>
<proteinExistence type="predicted"/>
<dbReference type="InterPro" id="IPR036561">
    <property type="entry name" value="MAM33_sf"/>
</dbReference>
<sequence>MARLIRPLRECLQFSSYFSSSFPSHKSLITQLHLQNPIVFLHENHYVFRKTVRHYIADMRRSAFEGNILRLLRNEIRYELDRSPPSQPVTKFGAFTVDERPGEQWIRLEREYGDKEKIKIEATMFDQSIPASKSGGSSSSEDVLLHITAIVHITKVGGSDVLRIMCSAWPDSLEIDRLFLRRGEIMPAQPYAGPEFKELDDDLQNSLYEYLEAREVDDQLAVFLHEYMKNKDKTEFIRWMETVCCNAIGHSKFWKYVGFLVIERALLKFYPHHDNIQYERGITTGHIFSKRTKAGFYTCGNPRKMKKRRGQQAWEEKLIHSPPSHLPPPSSMDCEVVSRCGDIAKRDECRRMKQR</sequence>
<accession>A0A9I9DUM0</accession>
<organism evidence="1">
    <name type="scientific">Cucumis melo</name>
    <name type="common">Muskmelon</name>
    <dbReference type="NCBI Taxonomy" id="3656"/>
    <lineage>
        <taxon>Eukaryota</taxon>
        <taxon>Viridiplantae</taxon>
        <taxon>Streptophyta</taxon>
        <taxon>Embryophyta</taxon>
        <taxon>Tracheophyta</taxon>
        <taxon>Spermatophyta</taxon>
        <taxon>Magnoliopsida</taxon>
        <taxon>eudicotyledons</taxon>
        <taxon>Gunneridae</taxon>
        <taxon>Pentapetalae</taxon>
        <taxon>rosids</taxon>
        <taxon>fabids</taxon>
        <taxon>Cucurbitales</taxon>
        <taxon>Cucurbitaceae</taxon>
        <taxon>Benincaseae</taxon>
        <taxon>Cucumis</taxon>
    </lineage>
</organism>
<dbReference type="Gramene" id="MELO3C023461.2.1">
    <property type="protein sequence ID" value="MELO3C023461.2.1"/>
    <property type="gene ID" value="MELO3C023461.2"/>
</dbReference>
<dbReference type="AlphaFoldDB" id="A0A9I9DUM0"/>
<reference evidence="1" key="1">
    <citation type="submission" date="2023-03" db="UniProtKB">
        <authorList>
            <consortium name="EnsemblPlants"/>
        </authorList>
    </citation>
    <scope>IDENTIFICATION</scope>
</reference>
<dbReference type="GO" id="GO:0005759">
    <property type="term" value="C:mitochondrial matrix"/>
    <property type="evidence" value="ECO:0007669"/>
    <property type="project" value="InterPro"/>
</dbReference>
<dbReference type="EnsemblPlants" id="MELO3C023461.2.1">
    <property type="protein sequence ID" value="MELO3C023461.2.1"/>
    <property type="gene ID" value="MELO3C023461.2"/>
</dbReference>
<dbReference type="PANTHER" id="PTHR10826:SF36">
    <property type="entry name" value="OS08G0439900 PROTEIN"/>
    <property type="match status" value="1"/>
</dbReference>
<evidence type="ECO:0000313" key="1">
    <source>
        <dbReference type="EnsemblPlants" id="MELO3C023461.2.1"/>
    </source>
</evidence>
<dbReference type="FunFam" id="3.10.280.10:FF:000003">
    <property type="entry name" value="Mitochondrial glycoprotein"/>
    <property type="match status" value="1"/>
</dbReference>
<dbReference type="SUPFAM" id="SSF54529">
    <property type="entry name" value="Mitochondrial glycoprotein MAM33-like"/>
    <property type="match status" value="1"/>
</dbReference>
<protein>
    <submittedName>
        <fullName evidence="1">Uncharacterized protein</fullName>
    </submittedName>
</protein>
<dbReference type="Gene3D" id="3.10.280.10">
    <property type="entry name" value="Mitochondrial glycoprotein"/>
    <property type="match status" value="1"/>
</dbReference>
<dbReference type="PANTHER" id="PTHR10826">
    <property type="entry name" value="COMPLEMENT COMPONENT 1"/>
    <property type="match status" value="1"/>
</dbReference>
<dbReference type="Pfam" id="PF02330">
    <property type="entry name" value="MAM33"/>
    <property type="match status" value="1"/>
</dbReference>
<dbReference type="InterPro" id="IPR003428">
    <property type="entry name" value="MAM33"/>
</dbReference>